<dbReference type="EMBL" id="PP885733">
    <property type="protein sequence ID" value="XCN28126.1"/>
    <property type="molecule type" value="Genomic_DNA"/>
</dbReference>
<evidence type="ECO:0000313" key="1">
    <source>
        <dbReference type="EMBL" id="XCN28126.1"/>
    </source>
</evidence>
<protein>
    <submittedName>
        <fullName evidence="1">Uncharacterized protein</fullName>
    </submittedName>
</protein>
<proteinExistence type="predicted"/>
<name>A0AAU8KZC5_9CAUD</name>
<reference evidence="1" key="1">
    <citation type="submission" date="2024-06" db="EMBL/GenBank/DDBJ databases">
        <authorList>
            <person name="Gannavaram S."/>
            <person name="Nemani S."/>
            <person name="Datta M."/>
            <person name="Picchiottino A."/>
            <person name="Mereddy A."/>
            <person name="Gannavaram N."/>
            <person name="Honeycutt C."/>
            <person name="Tran D."/>
            <person name="Choi K."/>
            <person name="Srinivasan K."/>
            <person name="Johnson A."/>
        </authorList>
    </citation>
    <scope>NUCLEOTIDE SEQUENCE</scope>
</reference>
<sequence>MNLEIIRKRLSSQLRNHFPVVNEVRASIVSPLDLTGPLLKTEVIYAFEFIINNTERYHTFAVERDRDIYFTRPKEGIRQDLTLMIRTRDFRLLLTEDPLNHQDVIGKFLENKLCQGARDYVEEIVSSYTQYAKEGLGKDIHICQGFVIRRFHKQVMSYDADIELLVKGAEATEYSRYTGRIESGLLKGLKDSKGTPVLPRDIYATI</sequence>
<accession>A0AAU8KZC5</accession>
<organism evidence="1">
    <name type="scientific">Pantoea phage Survivor</name>
    <dbReference type="NCBI Taxonomy" id="3232176"/>
    <lineage>
        <taxon>Viruses</taxon>
        <taxon>Duplodnaviria</taxon>
        <taxon>Heunggongvirae</taxon>
        <taxon>Uroviricota</taxon>
        <taxon>Caudoviricetes</taxon>
    </lineage>
</organism>